<feature type="signal peptide" evidence="1">
    <location>
        <begin position="1"/>
        <end position="20"/>
    </location>
</feature>
<proteinExistence type="predicted"/>
<keyword evidence="3" id="KW-1185">Reference proteome</keyword>
<evidence type="ECO:0000256" key="1">
    <source>
        <dbReference type="SAM" id="SignalP"/>
    </source>
</evidence>
<accession>A0ABQ9K202</accession>
<dbReference type="EMBL" id="JAPWTJ010000045">
    <property type="protein sequence ID" value="KAJ8984179.1"/>
    <property type="molecule type" value="Genomic_DNA"/>
</dbReference>
<gene>
    <name evidence="2" type="ORF">NQ317_017832</name>
</gene>
<name>A0ABQ9K202_9CUCU</name>
<evidence type="ECO:0000313" key="2">
    <source>
        <dbReference type="EMBL" id="KAJ8984179.1"/>
    </source>
</evidence>
<protein>
    <submittedName>
        <fullName evidence="2">Uncharacterized protein</fullName>
    </submittedName>
</protein>
<sequence length="165" mass="18691">MKLHLLYIVSLLILSSKTFLCQNMTTRSCEDIGLTPDDELWEDSGVLPTFLQKMETYSGLNLNENFNLTLDACDGQICIVNPNGTAIWDARMEFYQSFMMSEVNETDVTSTIDGCLCYSKNLADYQSCMTVVRQNMIDKLETDLVETFRGIVEANCTLFDLNCIV</sequence>
<reference evidence="2" key="1">
    <citation type="journal article" date="2023" name="Insect Mol. Biol.">
        <title>Genome sequencing provides insights into the evolution of gene families encoding plant cell wall-degrading enzymes in longhorned beetles.</title>
        <authorList>
            <person name="Shin N.R."/>
            <person name="Okamura Y."/>
            <person name="Kirsch R."/>
            <person name="Pauchet Y."/>
        </authorList>
    </citation>
    <scope>NUCLEOTIDE SEQUENCE</scope>
    <source>
        <strain evidence="2">MMC_N1</strain>
    </source>
</reference>
<feature type="chain" id="PRO_5046261296" evidence="1">
    <location>
        <begin position="21"/>
        <end position="165"/>
    </location>
</feature>
<keyword evidence="1" id="KW-0732">Signal</keyword>
<evidence type="ECO:0000313" key="3">
    <source>
        <dbReference type="Proteomes" id="UP001162164"/>
    </source>
</evidence>
<dbReference type="Proteomes" id="UP001162164">
    <property type="component" value="Unassembled WGS sequence"/>
</dbReference>
<comment type="caution">
    <text evidence="2">The sequence shown here is derived from an EMBL/GenBank/DDBJ whole genome shotgun (WGS) entry which is preliminary data.</text>
</comment>
<organism evidence="2 3">
    <name type="scientific">Molorchus minor</name>
    <dbReference type="NCBI Taxonomy" id="1323400"/>
    <lineage>
        <taxon>Eukaryota</taxon>
        <taxon>Metazoa</taxon>
        <taxon>Ecdysozoa</taxon>
        <taxon>Arthropoda</taxon>
        <taxon>Hexapoda</taxon>
        <taxon>Insecta</taxon>
        <taxon>Pterygota</taxon>
        <taxon>Neoptera</taxon>
        <taxon>Endopterygota</taxon>
        <taxon>Coleoptera</taxon>
        <taxon>Polyphaga</taxon>
        <taxon>Cucujiformia</taxon>
        <taxon>Chrysomeloidea</taxon>
        <taxon>Cerambycidae</taxon>
        <taxon>Lamiinae</taxon>
        <taxon>Monochamini</taxon>
        <taxon>Molorchus</taxon>
    </lineage>
</organism>